<dbReference type="InterPro" id="IPR003661">
    <property type="entry name" value="HisK_dim/P_dom"/>
</dbReference>
<evidence type="ECO:0000256" key="2">
    <source>
        <dbReference type="ARBA" id="ARBA00004141"/>
    </source>
</evidence>
<dbReference type="EMBL" id="BKBC01000065">
    <property type="protein sequence ID" value="GEQ22895.1"/>
    <property type="molecule type" value="Genomic_DNA"/>
</dbReference>
<reference evidence="16 18" key="2">
    <citation type="submission" date="2020-01" db="EMBL/GenBank/DDBJ databases">
        <title>Genome sequence of a 1,3-propanediol producer, Clostridium butyricum S3.</title>
        <authorList>
            <person name="Zhou J."/>
        </authorList>
    </citation>
    <scope>NUCLEOTIDE SEQUENCE [LARGE SCALE GENOMIC DNA]</scope>
    <source>
        <strain evidence="16 18">S3</strain>
    </source>
</reference>
<keyword evidence="5" id="KW-0808">Transferase</keyword>
<evidence type="ECO:0000256" key="9">
    <source>
        <dbReference type="ARBA" id="ARBA00022840"/>
    </source>
</evidence>
<evidence type="ECO:0000313" key="15">
    <source>
        <dbReference type="EMBL" id="GEQ22895.1"/>
    </source>
</evidence>
<dbReference type="PROSITE" id="PS50109">
    <property type="entry name" value="HIS_KIN"/>
    <property type="match status" value="1"/>
</dbReference>
<dbReference type="PANTHER" id="PTHR45528">
    <property type="entry name" value="SENSOR HISTIDINE KINASE CPXA"/>
    <property type="match status" value="1"/>
</dbReference>
<dbReference type="EC" id="2.7.13.3" evidence="3"/>
<comment type="caution">
    <text evidence="15">The sequence shown here is derived from an EMBL/GenBank/DDBJ whole genome shotgun (WGS) entry which is preliminary data.</text>
</comment>
<dbReference type="Pfam" id="PF02518">
    <property type="entry name" value="HATPase_c"/>
    <property type="match status" value="1"/>
</dbReference>
<evidence type="ECO:0000259" key="14">
    <source>
        <dbReference type="PROSITE" id="PS50109"/>
    </source>
</evidence>
<dbReference type="CDD" id="cd00082">
    <property type="entry name" value="HisKA"/>
    <property type="match status" value="1"/>
</dbReference>
<keyword evidence="8 15" id="KW-0418">Kinase</keyword>
<keyword evidence="10 13" id="KW-1133">Transmembrane helix</keyword>
<evidence type="ECO:0000313" key="18">
    <source>
        <dbReference type="Proteomes" id="UP000474042"/>
    </source>
</evidence>
<comment type="subcellular location">
    <subcellularLocation>
        <location evidence="2">Membrane</location>
        <topology evidence="2">Multi-pass membrane protein</topology>
    </subcellularLocation>
</comment>
<evidence type="ECO:0000256" key="1">
    <source>
        <dbReference type="ARBA" id="ARBA00000085"/>
    </source>
</evidence>
<dbReference type="InterPro" id="IPR005467">
    <property type="entry name" value="His_kinase_dom"/>
</dbReference>
<dbReference type="FunFam" id="3.30.565.10:FF:000013">
    <property type="entry name" value="Two-component sensor histidine kinase"/>
    <property type="match status" value="1"/>
</dbReference>
<dbReference type="GO" id="GO:0000155">
    <property type="term" value="F:phosphorelay sensor kinase activity"/>
    <property type="evidence" value="ECO:0007669"/>
    <property type="project" value="InterPro"/>
</dbReference>
<evidence type="ECO:0000256" key="13">
    <source>
        <dbReference type="SAM" id="Phobius"/>
    </source>
</evidence>
<keyword evidence="9" id="KW-0067">ATP-binding</keyword>
<dbReference type="AlphaFoldDB" id="A0A512TRR4"/>
<evidence type="ECO:0000256" key="7">
    <source>
        <dbReference type="ARBA" id="ARBA00022741"/>
    </source>
</evidence>
<evidence type="ECO:0000313" key="16">
    <source>
        <dbReference type="EMBL" id="NAS19221.1"/>
    </source>
</evidence>
<keyword evidence="11" id="KW-0902">Two-component regulatory system</keyword>
<dbReference type="RefSeq" id="WP_146869122.1">
    <property type="nucleotide sequence ID" value="NZ_JABFUH010000002.1"/>
</dbReference>
<reference evidence="15 17" key="1">
    <citation type="submission" date="2019-07" db="EMBL/GenBank/DDBJ databases">
        <title>Whole genome shotgun sequence of Clostridium butyricum NBRC 3858.</title>
        <authorList>
            <person name="Hosoyama A."/>
            <person name="Uohara A."/>
            <person name="Ohji S."/>
            <person name="Ichikawa N."/>
        </authorList>
    </citation>
    <scope>NUCLEOTIDE SEQUENCE [LARGE SCALE GENOMIC DNA]</scope>
    <source>
        <strain evidence="15 17">NBRC 3858</strain>
    </source>
</reference>
<dbReference type="Gene3D" id="3.30.565.10">
    <property type="entry name" value="Histidine kinase-like ATPase, C-terminal domain"/>
    <property type="match status" value="1"/>
</dbReference>
<dbReference type="SMART" id="SM00388">
    <property type="entry name" value="HisKA"/>
    <property type="match status" value="1"/>
</dbReference>
<dbReference type="InterPro" id="IPR036890">
    <property type="entry name" value="HATPase_C_sf"/>
</dbReference>
<keyword evidence="7" id="KW-0547">Nucleotide-binding</keyword>
<evidence type="ECO:0000313" key="17">
    <source>
        <dbReference type="Proteomes" id="UP000321089"/>
    </source>
</evidence>
<evidence type="ECO:0000256" key="4">
    <source>
        <dbReference type="ARBA" id="ARBA00022553"/>
    </source>
</evidence>
<dbReference type="SUPFAM" id="SSF55874">
    <property type="entry name" value="ATPase domain of HSP90 chaperone/DNA topoisomerase II/histidine kinase"/>
    <property type="match status" value="1"/>
</dbReference>
<evidence type="ECO:0000256" key="5">
    <source>
        <dbReference type="ARBA" id="ARBA00022679"/>
    </source>
</evidence>
<keyword evidence="12 13" id="KW-0472">Membrane</keyword>
<dbReference type="PRINTS" id="PR00344">
    <property type="entry name" value="BCTRLSENSOR"/>
</dbReference>
<evidence type="ECO:0000256" key="3">
    <source>
        <dbReference type="ARBA" id="ARBA00012438"/>
    </source>
</evidence>
<evidence type="ECO:0000256" key="6">
    <source>
        <dbReference type="ARBA" id="ARBA00022692"/>
    </source>
</evidence>
<dbReference type="InterPro" id="IPR003594">
    <property type="entry name" value="HATPase_dom"/>
</dbReference>
<dbReference type="Pfam" id="PF00512">
    <property type="entry name" value="HisKA"/>
    <property type="match status" value="1"/>
</dbReference>
<keyword evidence="6 13" id="KW-0812">Transmembrane</keyword>
<dbReference type="InterPro" id="IPR004358">
    <property type="entry name" value="Sig_transdc_His_kin-like_C"/>
</dbReference>
<organism evidence="15 17">
    <name type="scientific">Clostridium butyricum</name>
    <dbReference type="NCBI Taxonomy" id="1492"/>
    <lineage>
        <taxon>Bacteria</taxon>
        <taxon>Bacillati</taxon>
        <taxon>Bacillota</taxon>
        <taxon>Clostridia</taxon>
        <taxon>Eubacteriales</taxon>
        <taxon>Clostridiaceae</taxon>
        <taxon>Clostridium</taxon>
    </lineage>
</organism>
<dbReference type="InterPro" id="IPR050398">
    <property type="entry name" value="HssS/ArlS-like"/>
</dbReference>
<keyword evidence="4" id="KW-0597">Phosphoprotein</keyword>
<evidence type="ECO:0000256" key="11">
    <source>
        <dbReference type="ARBA" id="ARBA00023012"/>
    </source>
</evidence>
<evidence type="ECO:0000256" key="12">
    <source>
        <dbReference type="ARBA" id="ARBA00023136"/>
    </source>
</evidence>
<proteinExistence type="predicted"/>
<dbReference type="InterPro" id="IPR036097">
    <property type="entry name" value="HisK_dim/P_sf"/>
</dbReference>
<feature type="domain" description="Histidine kinase" evidence="14">
    <location>
        <begin position="93"/>
        <end position="307"/>
    </location>
</feature>
<dbReference type="PANTHER" id="PTHR45528:SF8">
    <property type="entry name" value="HISTIDINE KINASE"/>
    <property type="match status" value="1"/>
</dbReference>
<dbReference type="GO" id="GO:0005886">
    <property type="term" value="C:plasma membrane"/>
    <property type="evidence" value="ECO:0007669"/>
    <property type="project" value="TreeGrafter"/>
</dbReference>
<name>A0A512TRR4_CLOBU</name>
<protein>
    <recommendedName>
        <fullName evidence="3">histidine kinase</fullName>
        <ecNumber evidence="3">2.7.13.3</ecNumber>
    </recommendedName>
</protein>
<gene>
    <name evidence="15" type="ORF">CBU02nite_34010</name>
    <name evidence="16" type="ORF">GND98_015495</name>
</gene>
<sequence>MKFDIILYIIILILCTAFIISVNKYMRIHKHINEITDVLREVLKGNNNLHLFSYKGDKTAKLSLLINQLMDSYQKERITVNREQMARKQLLANISHDVRTPLASVIGYLEAVILGVVHNTEKDVYLDIALKKSYDLKQRVDLLFELVRLDANEIHFNREKSDICELVRSVIIDFIPIVEKNDIILQVKIPDKEYFADVDVSAFTRVVQNLIRNAITHGKSGFYLGVKVYLQGKNVCIDVIDHGDGISKKDITFIFDRLYQGDTSRTQNGGLGLAIAYEIVKKMGGTINVDSKESKYTVFTVQLPLLE</sequence>
<dbReference type="GO" id="GO:0005524">
    <property type="term" value="F:ATP binding"/>
    <property type="evidence" value="ECO:0007669"/>
    <property type="project" value="UniProtKB-KW"/>
</dbReference>
<accession>A0A512TRR4</accession>
<feature type="transmembrane region" description="Helical" evidence="13">
    <location>
        <begin position="6"/>
        <end position="23"/>
    </location>
</feature>
<dbReference type="EMBL" id="WOFV02000061">
    <property type="protein sequence ID" value="NAS19221.1"/>
    <property type="molecule type" value="Genomic_DNA"/>
</dbReference>
<dbReference type="Proteomes" id="UP000474042">
    <property type="component" value="Unassembled WGS sequence"/>
</dbReference>
<comment type="catalytic activity">
    <reaction evidence="1">
        <text>ATP + protein L-histidine = ADP + protein N-phospho-L-histidine.</text>
        <dbReference type="EC" id="2.7.13.3"/>
    </reaction>
</comment>
<dbReference type="SMART" id="SM00387">
    <property type="entry name" value="HATPase_c"/>
    <property type="match status" value="1"/>
</dbReference>
<dbReference type="SUPFAM" id="SSF47384">
    <property type="entry name" value="Homodimeric domain of signal transducing histidine kinase"/>
    <property type="match status" value="1"/>
</dbReference>
<dbReference type="Gene3D" id="1.10.287.130">
    <property type="match status" value="1"/>
</dbReference>
<dbReference type="Proteomes" id="UP000321089">
    <property type="component" value="Unassembled WGS sequence"/>
</dbReference>
<evidence type="ECO:0000256" key="10">
    <source>
        <dbReference type="ARBA" id="ARBA00022989"/>
    </source>
</evidence>
<evidence type="ECO:0000256" key="8">
    <source>
        <dbReference type="ARBA" id="ARBA00022777"/>
    </source>
</evidence>